<dbReference type="GO" id="GO:0030313">
    <property type="term" value="C:cell envelope"/>
    <property type="evidence" value="ECO:0007669"/>
    <property type="project" value="UniProtKB-SubCell"/>
</dbReference>
<gene>
    <name evidence="5" type="primary">mntA</name>
    <name evidence="5" type="ORF">D7316_04572</name>
</gene>
<evidence type="ECO:0000256" key="4">
    <source>
        <dbReference type="ARBA" id="ARBA00022729"/>
    </source>
</evidence>
<dbReference type="KEGG" id="gom:D7316_04572"/>
<keyword evidence="4" id="KW-0732">Signal</keyword>
<evidence type="ECO:0000313" key="6">
    <source>
        <dbReference type="Proteomes" id="UP000271469"/>
    </source>
</evidence>
<keyword evidence="5" id="KW-0449">Lipoprotein</keyword>
<evidence type="ECO:0000256" key="1">
    <source>
        <dbReference type="ARBA" id="ARBA00004196"/>
    </source>
</evidence>
<evidence type="ECO:0000256" key="2">
    <source>
        <dbReference type="ARBA" id="ARBA00022448"/>
    </source>
</evidence>
<accession>A0A3G8JUY0</accession>
<dbReference type="Gene3D" id="3.40.50.1980">
    <property type="entry name" value="Nitrogenase molybdenum iron protein domain"/>
    <property type="match status" value="2"/>
</dbReference>
<dbReference type="GO" id="GO:0046872">
    <property type="term" value="F:metal ion binding"/>
    <property type="evidence" value="ECO:0007669"/>
    <property type="project" value="UniProtKB-KW"/>
</dbReference>
<dbReference type="Pfam" id="PF01297">
    <property type="entry name" value="ZnuA"/>
    <property type="match status" value="1"/>
</dbReference>
<dbReference type="SUPFAM" id="SSF53807">
    <property type="entry name" value="Helical backbone' metal receptor"/>
    <property type="match status" value="1"/>
</dbReference>
<keyword evidence="2" id="KW-0813">Transport</keyword>
<sequence>MTTTTRFGTSPTIPYTPFGNDCHLREAENTMRRTLAAAVALIGASALALAGCSGDDSGGGSASGTPTVVTSTNVWGSVASAVAGDKATVTSLYTNAEGDPHEFEPSASDTASVADADVVVLNGGHYDAYMESAIEGTDVTSVNAFEILEGDSHDHAAGDDHDHSSMNEHVFYDLEVVGQVATKVGDALAEKDPANADTFRANAQAFTTKIDGLREKLAAIKTAHDGTKVAQTEPLAGYLLDEAGLVDVAPAGFTQSVEEGQSPSAADRAAMEDLLTSRTVHAFIYNTQASDSVTEALRATADSAKVPVVEFTETLPDGTTDYIAWQTGQIDALSSALDAHAAN</sequence>
<dbReference type="InterPro" id="IPR050492">
    <property type="entry name" value="Bact_metal-bind_prot9"/>
</dbReference>
<dbReference type="GO" id="GO:0030001">
    <property type="term" value="P:metal ion transport"/>
    <property type="evidence" value="ECO:0007669"/>
    <property type="project" value="InterPro"/>
</dbReference>
<dbReference type="InterPro" id="IPR006127">
    <property type="entry name" value="ZnuA-like"/>
</dbReference>
<dbReference type="PANTHER" id="PTHR42953:SF1">
    <property type="entry name" value="METAL-BINDING PROTEIN HI_0362-RELATED"/>
    <property type="match status" value="1"/>
</dbReference>
<keyword evidence="3" id="KW-0479">Metal-binding</keyword>
<protein>
    <submittedName>
        <fullName evidence="5">Manganese-binding lipoprotein MntA</fullName>
    </submittedName>
</protein>
<organism evidence="5 6">
    <name type="scientific">Gordonia insulae</name>
    <dbReference type="NCBI Taxonomy" id="2420509"/>
    <lineage>
        <taxon>Bacteria</taxon>
        <taxon>Bacillati</taxon>
        <taxon>Actinomycetota</taxon>
        <taxon>Actinomycetes</taxon>
        <taxon>Mycobacteriales</taxon>
        <taxon>Gordoniaceae</taxon>
        <taxon>Gordonia</taxon>
    </lineage>
</organism>
<keyword evidence="6" id="KW-1185">Reference proteome</keyword>
<proteinExistence type="predicted"/>
<comment type="subcellular location">
    <subcellularLocation>
        <location evidence="1">Cell envelope</location>
    </subcellularLocation>
</comment>
<evidence type="ECO:0000256" key="3">
    <source>
        <dbReference type="ARBA" id="ARBA00022723"/>
    </source>
</evidence>
<dbReference type="AlphaFoldDB" id="A0A3G8JUY0"/>
<dbReference type="EMBL" id="CP033972">
    <property type="protein sequence ID" value="AZG47960.1"/>
    <property type="molecule type" value="Genomic_DNA"/>
</dbReference>
<name>A0A3G8JUY0_9ACTN</name>
<reference evidence="5 6" key="1">
    <citation type="submission" date="2018-11" db="EMBL/GenBank/DDBJ databases">
        <title>Gordonia insulae sp. nov., isolated from an island soil.</title>
        <authorList>
            <person name="Kim Y.S."/>
            <person name="Kim S.B."/>
        </authorList>
    </citation>
    <scope>NUCLEOTIDE SEQUENCE [LARGE SCALE GENOMIC DNA]</scope>
    <source>
        <strain evidence="5 6">MMS17-SY073</strain>
    </source>
</reference>
<dbReference type="PANTHER" id="PTHR42953">
    <property type="entry name" value="HIGH-AFFINITY ZINC UPTAKE SYSTEM PROTEIN ZNUA-RELATED"/>
    <property type="match status" value="1"/>
</dbReference>
<evidence type="ECO:0000313" key="5">
    <source>
        <dbReference type="EMBL" id="AZG47960.1"/>
    </source>
</evidence>
<dbReference type="Proteomes" id="UP000271469">
    <property type="component" value="Chromosome"/>
</dbReference>